<dbReference type="Proteomes" id="UP000006000">
    <property type="component" value="Unassembled WGS sequence"/>
</dbReference>
<comment type="caution">
    <text evidence="1">The sequence shown here is derived from an EMBL/GenBank/DDBJ whole genome shotgun (WGS) entry which is preliminary data.</text>
</comment>
<name>A5Z867_9FIRM</name>
<reference evidence="1 2" key="2">
    <citation type="submission" date="2007-04" db="EMBL/GenBank/DDBJ databases">
        <title>Draft genome sequence of Eubacterium ventriosum (ATCC 27560).</title>
        <authorList>
            <person name="Sudarsanam P."/>
            <person name="Ley R."/>
            <person name="Guruge J."/>
            <person name="Turnbaugh P.J."/>
            <person name="Mahowald M."/>
            <person name="Liep D."/>
            <person name="Gordon J."/>
        </authorList>
    </citation>
    <scope>NUCLEOTIDE SEQUENCE [LARGE SCALE GENOMIC DNA]</scope>
    <source>
        <strain evidence="1 2">ATCC 27560</strain>
    </source>
</reference>
<dbReference type="AlphaFoldDB" id="A5Z867"/>
<accession>A5Z867</accession>
<reference evidence="1 2" key="1">
    <citation type="submission" date="2007-03" db="EMBL/GenBank/DDBJ databases">
        <authorList>
            <person name="Fulton L."/>
            <person name="Clifton S."/>
            <person name="Fulton B."/>
            <person name="Xu J."/>
            <person name="Minx P."/>
            <person name="Pepin K.H."/>
            <person name="Johnson M."/>
            <person name="Thiruvilangam P."/>
            <person name="Bhonagiri V."/>
            <person name="Nash W.E."/>
            <person name="Mardis E.R."/>
            <person name="Wilson R.K."/>
        </authorList>
    </citation>
    <scope>NUCLEOTIDE SEQUENCE [LARGE SCALE GENOMIC DNA]</scope>
    <source>
        <strain evidence="1 2">ATCC 27560</strain>
    </source>
</reference>
<dbReference type="STRING" id="411463.EUBVEN_01907"/>
<organism evidence="1 2">
    <name type="scientific">Eubacterium ventriosum ATCC 27560</name>
    <dbReference type="NCBI Taxonomy" id="411463"/>
    <lineage>
        <taxon>Bacteria</taxon>
        <taxon>Bacillati</taxon>
        <taxon>Bacillota</taxon>
        <taxon>Clostridia</taxon>
        <taxon>Eubacteriales</taxon>
        <taxon>Eubacteriaceae</taxon>
        <taxon>Eubacterium</taxon>
    </lineage>
</organism>
<dbReference type="HOGENOM" id="CLU_1037245_0_0_9"/>
<evidence type="ECO:0000313" key="2">
    <source>
        <dbReference type="Proteomes" id="UP000006000"/>
    </source>
</evidence>
<sequence>MKVKKAKVKFIIMLTMMILSSGITFKVMALQSPNLMLSGSENVITDNNAILHATLYNAQAEEINVKAFKWTIYKGKISNNVVVKSIEKVNTAAGNKIEIECNVNKDMGIKLEPNTEYWYQIVTIADKNLNMQLFSQSHYFTTLAEGQGPKESTSVAETSTVQITTPQETSTTKIKASKITSVKVKKAKGTSKKSVLIKFKKVNGAKKYKLQYANNKKFKKAKTKVVKNNTYLIKKLKSGKAYYLRVRVNGADDNWSKWSNVKRVFIKK</sequence>
<protein>
    <submittedName>
        <fullName evidence="1">Fibronectin type III domain protein</fullName>
    </submittedName>
</protein>
<gene>
    <name evidence="1" type="ORF">EUBVEN_01907</name>
</gene>
<proteinExistence type="predicted"/>
<dbReference type="InterPro" id="IPR036116">
    <property type="entry name" value="FN3_sf"/>
</dbReference>
<dbReference type="Pfam" id="PF25788">
    <property type="entry name" value="Ig_Rha78A_N"/>
    <property type="match status" value="1"/>
</dbReference>
<dbReference type="InterPro" id="IPR013783">
    <property type="entry name" value="Ig-like_fold"/>
</dbReference>
<evidence type="ECO:0000313" key="1">
    <source>
        <dbReference type="EMBL" id="EDM50590.1"/>
    </source>
</evidence>
<dbReference type="Gene3D" id="2.60.40.10">
    <property type="entry name" value="Immunoglobulins"/>
    <property type="match status" value="1"/>
</dbReference>
<dbReference type="SUPFAM" id="SSF49265">
    <property type="entry name" value="Fibronectin type III"/>
    <property type="match status" value="1"/>
</dbReference>
<dbReference type="EMBL" id="AAVL02000036">
    <property type="protein sequence ID" value="EDM50590.1"/>
    <property type="molecule type" value="Genomic_DNA"/>
</dbReference>